<comment type="caution">
    <text evidence="2">The sequence shown here is derived from an EMBL/GenBank/DDBJ whole genome shotgun (WGS) entry which is preliminary data.</text>
</comment>
<dbReference type="InterPro" id="IPR010678">
    <property type="entry name" value="UTP25"/>
</dbReference>
<protein>
    <recommendedName>
        <fullName evidence="1">UTP25 NTP hydrolase-like domain-containing protein</fullName>
    </recommendedName>
</protein>
<gene>
    <name evidence="2" type="ORF">CCMP2556_LOCUS6742</name>
    <name evidence="3" type="ORF">CCMP2556_LOCUS6858</name>
</gene>
<dbReference type="Proteomes" id="UP001642484">
    <property type="component" value="Unassembled WGS sequence"/>
</dbReference>
<dbReference type="PANTHER" id="PTHR12933">
    <property type="entry name" value="ORF PROTEIN-RELATED"/>
    <property type="match status" value="1"/>
</dbReference>
<dbReference type="PANTHER" id="PTHR12933:SF0">
    <property type="entry name" value="U3 SMALL NUCLEOLAR RNA-ASSOCIATED PROTEIN 25 HOMOLOG"/>
    <property type="match status" value="1"/>
</dbReference>
<evidence type="ECO:0000313" key="4">
    <source>
        <dbReference type="Proteomes" id="UP001642484"/>
    </source>
</evidence>
<accession>A0ABP0IHU2</accession>
<dbReference type="Pfam" id="PF22916">
    <property type="entry name" value="UTP25_NTPase-like"/>
    <property type="match status" value="1"/>
</dbReference>
<name>A0ABP0IHU2_9DINO</name>
<evidence type="ECO:0000313" key="3">
    <source>
        <dbReference type="EMBL" id="CAK9002441.1"/>
    </source>
</evidence>
<organism evidence="2 4">
    <name type="scientific">Durusdinium trenchii</name>
    <dbReference type="NCBI Taxonomy" id="1381693"/>
    <lineage>
        <taxon>Eukaryota</taxon>
        <taxon>Sar</taxon>
        <taxon>Alveolata</taxon>
        <taxon>Dinophyceae</taxon>
        <taxon>Suessiales</taxon>
        <taxon>Symbiodiniaceae</taxon>
        <taxon>Durusdinium</taxon>
    </lineage>
</organism>
<reference evidence="2 4" key="1">
    <citation type="submission" date="2024-02" db="EMBL/GenBank/DDBJ databases">
        <authorList>
            <person name="Chen Y."/>
            <person name="Shah S."/>
            <person name="Dougan E. K."/>
            <person name="Thang M."/>
            <person name="Chan C."/>
        </authorList>
    </citation>
    <scope>NUCLEOTIDE SEQUENCE [LARGE SCALE GENOMIC DNA]</scope>
</reference>
<evidence type="ECO:0000259" key="1">
    <source>
        <dbReference type="Pfam" id="PF22916"/>
    </source>
</evidence>
<dbReference type="EMBL" id="CAXAMN010002947">
    <property type="protein sequence ID" value="CAK9002175.1"/>
    <property type="molecule type" value="Genomic_DNA"/>
</dbReference>
<dbReference type="InterPro" id="IPR053940">
    <property type="entry name" value="UTP25_NTPase-like"/>
</dbReference>
<keyword evidence="4" id="KW-1185">Reference proteome</keyword>
<proteinExistence type="predicted"/>
<feature type="domain" description="UTP25 NTP hydrolase-like" evidence="1">
    <location>
        <begin position="6"/>
        <end position="101"/>
    </location>
</feature>
<evidence type="ECO:0000313" key="2">
    <source>
        <dbReference type="EMBL" id="CAK9002175.1"/>
    </source>
</evidence>
<sequence length="106" mass="12151">MLTQIQSFQLVSAGNSDDRFRIGVTLWKKGVRLYAPFDKADILICSPLGLRQITGAEGERRREFDFLSSIEVCIVDRADVLRMQNWEHVQEVMQVVNRKPQGLEEG</sequence>
<dbReference type="EMBL" id="CAXAMN010003003">
    <property type="protein sequence ID" value="CAK9002441.1"/>
    <property type="molecule type" value="Genomic_DNA"/>
</dbReference>